<sequence>MILRSRLNSHGPPPIGHAGPGMQHSGEPGAPNTVPHHHMAQHNMAPVPPQMVYMGGPAPPQIISNDSTASTNDNMMSNNSSYNSMLMNNSGNNSSLNTSQAYDIPDNRGMTLGNKLLVGGMTALVGSQMFGGASTGGSFDNGNYQYRDLSFIPIFKLLPILENESFVKFFDIIRILLFVCGIYIVFEPLLTFVLNYFDPDAEKKQVLQVDSKNSKDFFVDQSDSEISNFDILRELVKLTGYNLGFVKYSLNEKLEHVTEFNKKSDQWFFKRLDQYKNIKLLEGSFKSIILNYVKSLSFEDRTLDTLLSDITIKFQFKRIILTKIIMLQLNPLLVKFLGLQKILDRLVLNLVKVNNMIKSAKNNNKKVKNSIKIDKDSENILNLISNDIEFIESDELFEKLMEILRLNNVKSANTNKSQTNGDSNENSNSGSSANADKSESNNTSDSTNFDDNYSSVREFLYNAVDDDLNVINLVCVIRAVQILKNYMIEYLTLITEHQFGNDKESEGEGDVESESEDIEENEEQEVINNETEDALLDEAEKTTIDATLSENISIQTETDPSKKEKKTVLNDIVKSSTHMLNSLNSKQMIIPDSCKKLIKCRAIFKSLLNPVDSNNINEAYSLILESAKKLIDYYDVLTLGDAEFFSDDEDNADEYISTLNIKNSVISKIVAHNATAQKFAAHGNSFELITYENRLSLTCAIILHYYSTRQFEKGRKLIKHLVMNNESNNNTSNPSPSKYNCLTLLSFISTFLTIMVILENDKSVLNGTAESDSEEKDKVSEDENSSEYSKELDEATYLNKTTLENNLAFMRLYIGSAHLLTSDQKSTPNSKINGHYLIGSDVTSLDIYLKREISNKLVNLAKELTGYESYN</sequence>
<protein>
    <submittedName>
        <fullName evidence="1">Unnamed protein product</fullName>
    </submittedName>
</protein>
<evidence type="ECO:0000313" key="2">
    <source>
        <dbReference type="Proteomes" id="UP001165101"/>
    </source>
</evidence>
<name>A0ACB5TG78_CANBO</name>
<keyword evidence="2" id="KW-1185">Reference proteome</keyword>
<accession>A0ACB5TG78</accession>
<gene>
    <name evidence="1" type="ORF">Cboi01_000055000</name>
</gene>
<reference evidence="1" key="1">
    <citation type="submission" date="2023-04" db="EMBL/GenBank/DDBJ databases">
        <title>Candida boidinii NBRC 1967.</title>
        <authorList>
            <person name="Ichikawa N."/>
            <person name="Sato H."/>
            <person name="Tonouchi N."/>
        </authorList>
    </citation>
    <scope>NUCLEOTIDE SEQUENCE</scope>
    <source>
        <strain evidence="1">NBRC 1967</strain>
    </source>
</reference>
<proteinExistence type="predicted"/>
<organism evidence="1 2">
    <name type="scientific">Candida boidinii</name>
    <name type="common">Yeast</name>
    <dbReference type="NCBI Taxonomy" id="5477"/>
    <lineage>
        <taxon>Eukaryota</taxon>
        <taxon>Fungi</taxon>
        <taxon>Dikarya</taxon>
        <taxon>Ascomycota</taxon>
        <taxon>Saccharomycotina</taxon>
        <taxon>Pichiomycetes</taxon>
        <taxon>Pichiales</taxon>
        <taxon>Pichiaceae</taxon>
        <taxon>Ogataea</taxon>
        <taxon>Ogataea/Candida clade</taxon>
    </lineage>
</organism>
<comment type="caution">
    <text evidence="1">The sequence shown here is derived from an EMBL/GenBank/DDBJ whole genome shotgun (WGS) entry which is preliminary data.</text>
</comment>
<dbReference type="Proteomes" id="UP001165101">
    <property type="component" value="Unassembled WGS sequence"/>
</dbReference>
<evidence type="ECO:0000313" key="1">
    <source>
        <dbReference type="EMBL" id="GME87775.1"/>
    </source>
</evidence>
<dbReference type="EMBL" id="BSXV01000154">
    <property type="protein sequence ID" value="GME87775.1"/>
    <property type="molecule type" value="Genomic_DNA"/>
</dbReference>